<keyword evidence="3" id="KW-0808">Transferase</keyword>
<feature type="compositionally biased region" description="Basic and acidic residues" evidence="9">
    <location>
        <begin position="165"/>
        <end position="177"/>
    </location>
</feature>
<proteinExistence type="inferred from homology"/>
<feature type="compositionally biased region" description="Acidic residues" evidence="9">
    <location>
        <begin position="384"/>
        <end position="399"/>
    </location>
</feature>
<feature type="repeat" description="ANK" evidence="8">
    <location>
        <begin position="31"/>
        <end position="63"/>
    </location>
</feature>
<evidence type="ECO:0000256" key="5">
    <source>
        <dbReference type="ARBA" id="ARBA00023043"/>
    </source>
</evidence>
<feature type="domain" description="SAM" evidence="10">
    <location>
        <begin position="396"/>
        <end position="461"/>
    </location>
</feature>
<feature type="region of interest" description="Disordered" evidence="9">
    <location>
        <begin position="165"/>
        <end position="189"/>
    </location>
</feature>
<dbReference type="InterPro" id="IPR013761">
    <property type="entry name" value="SAM/pointed_sf"/>
</dbReference>
<dbReference type="PANTHER" id="PTHR24171:SF9">
    <property type="entry name" value="ANKYRIN REPEAT DOMAIN-CONTAINING PROTEIN 39"/>
    <property type="match status" value="1"/>
</dbReference>
<dbReference type="PANTHER" id="PTHR24171">
    <property type="entry name" value="ANKYRIN REPEAT DOMAIN-CONTAINING PROTEIN 39-RELATED"/>
    <property type="match status" value="1"/>
</dbReference>
<evidence type="ECO:0000313" key="11">
    <source>
        <dbReference type="EMBL" id="KAI9563164.1"/>
    </source>
</evidence>
<dbReference type="PROSITE" id="PS50297">
    <property type="entry name" value="ANK_REP_REGION"/>
    <property type="match status" value="1"/>
</dbReference>
<evidence type="ECO:0000256" key="6">
    <source>
        <dbReference type="ARBA" id="ARBA00024347"/>
    </source>
</evidence>
<evidence type="ECO:0000313" key="12">
    <source>
        <dbReference type="Proteomes" id="UP000820818"/>
    </source>
</evidence>
<evidence type="ECO:0000256" key="4">
    <source>
        <dbReference type="ARBA" id="ARBA00022737"/>
    </source>
</evidence>
<feature type="region of interest" description="Disordered" evidence="9">
    <location>
        <begin position="355"/>
        <end position="399"/>
    </location>
</feature>
<gene>
    <name evidence="11" type="ORF">GHT06_010622</name>
</gene>
<feature type="compositionally biased region" description="Polar residues" evidence="9">
    <location>
        <begin position="179"/>
        <end position="189"/>
    </location>
</feature>
<sequence length="473" mass="52936">MAYRFHRAARDGKLDILKEATRKDCNAKDDDGMTPTLWAAFEGKLDALRLIVGRGGDPEKCDHYGNTALHFAAARGHMNCVTFLMNYGINLFAKDIDYHTATELAAMNDQQEILRYLDEQTARQQRTDPKKVKAQMEKAKKETDKLVKEFAQVQEKARKLAEKEQKRLEKEKQKMERSGMSSTVNSVEQPSTIIPRPSIAALDLRRDSRLIYTQSPKYSEIVNPKEKKDRIRLPMAGAAPGDFKIGAIEDGKRSVRSISGVRRDSEVLYVTTFDGTDSKRSGLGGAFPGIESRSKSISGGTSLRVPTSDSGFGEDDQIPAYQQQQRGSIFDRPGIGRLAFRNSIAALVDNPAEAGKTGATAQKNGASNTDEVVRLNHNRRQREDDSDQDDLESDDDDEEDKTPLYFFLAAFGLEQFIEPLVKEKFDLDSLMLVTEADLISMKIPLGHRLKLMKAINDRKAAIENPDEMEDSHL</sequence>
<evidence type="ECO:0000256" key="7">
    <source>
        <dbReference type="ARBA" id="ARBA00033987"/>
    </source>
</evidence>
<evidence type="ECO:0000256" key="8">
    <source>
        <dbReference type="PROSITE-ProRule" id="PRU00023"/>
    </source>
</evidence>
<reference evidence="11 12" key="1">
    <citation type="submission" date="2022-05" db="EMBL/GenBank/DDBJ databases">
        <title>A multi-omics perspective on studying reproductive biology in Daphnia sinensis.</title>
        <authorList>
            <person name="Jia J."/>
        </authorList>
    </citation>
    <scope>NUCLEOTIDE SEQUENCE [LARGE SCALE GENOMIC DNA]</scope>
    <source>
        <strain evidence="11 12">WSL</strain>
    </source>
</reference>
<keyword evidence="3" id="KW-0548">Nucleotidyltransferase</keyword>
<dbReference type="SMART" id="SM00248">
    <property type="entry name" value="ANK"/>
    <property type="match status" value="4"/>
</dbReference>
<comment type="caution">
    <text evidence="11">The sequence shown here is derived from an EMBL/GenBank/DDBJ whole genome shotgun (WGS) entry which is preliminary data.</text>
</comment>
<dbReference type="EMBL" id="WJBH02000002">
    <property type="protein sequence ID" value="KAI9563164.1"/>
    <property type="molecule type" value="Genomic_DNA"/>
</dbReference>
<evidence type="ECO:0000256" key="3">
    <source>
        <dbReference type="ARBA" id="ARBA00022695"/>
    </source>
</evidence>
<dbReference type="Gene3D" id="1.10.150.50">
    <property type="entry name" value="Transcription Factor, Ets-1"/>
    <property type="match status" value="1"/>
</dbReference>
<keyword evidence="5 8" id="KW-0040">ANK repeat</keyword>
<dbReference type="InterPro" id="IPR036770">
    <property type="entry name" value="Ankyrin_rpt-contain_sf"/>
</dbReference>
<comment type="catalytic activity">
    <reaction evidence="7">
        <text>NAD(+) + (ADP-D-ribosyl)n-acceptor = nicotinamide + (ADP-D-ribosyl)n+1-acceptor + H(+).</text>
        <dbReference type="EC" id="2.4.2.30"/>
    </reaction>
</comment>
<feature type="compositionally biased region" description="Polar residues" evidence="9">
    <location>
        <begin position="359"/>
        <end position="370"/>
    </location>
</feature>
<feature type="repeat" description="ANK" evidence="8">
    <location>
        <begin position="64"/>
        <end position="96"/>
    </location>
</feature>
<dbReference type="Gene3D" id="1.25.40.20">
    <property type="entry name" value="Ankyrin repeat-containing domain"/>
    <property type="match status" value="1"/>
</dbReference>
<evidence type="ECO:0000256" key="9">
    <source>
        <dbReference type="SAM" id="MobiDB-lite"/>
    </source>
</evidence>
<keyword evidence="2" id="KW-0328">Glycosyltransferase</keyword>
<feature type="region of interest" description="Disordered" evidence="9">
    <location>
        <begin position="284"/>
        <end position="326"/>
    </location>
</feature>
<dbReference type="InterPro" id="IPR001660">
    <property type="entry name" value="SAM"/>
</dbReference>
<feature type="compositionally biased region" description="Polar residues" evidence="9">
    <location>
        <begin position="295"/>
        <end position="310"/>
    </location>
</feature>
<dbReference type="SUPFAM" id="SSF48403">
    <property type="entry name" value="Ankyrin repeat"/>
    <property type="match status" value="1"/>
</dbReference>
<dbReference type="EC" id="2.4.2.30" evidence="1"/>
<dbReference type="Pfam" id="PF12796">
    <property type="entry name" value="Ank_2"/>
    <property type="match status" value="1"/>
</dbReference>
<accession>A0AAD5KYK2</accession>
<evidence type="ECO:0000256" key="2">
    <source>
        <dbReference type="ARBA" id="ARBA00022676"/>
    </source>
</evidence>
<protein>
    <recommendedName>
        <fullName evidence="1">NAD(+) ADP-ribosyltransferase</fullName>
        <ecNumber evidence="1">2.4.2.30</ecNumber>
    </recommendedName>
</protein>
<dbReference type="SMART" id="SM00454">
    <property type="entry name" value="SAM"/>
    <property type="match status" value="1"/>
</dbReference>
<dbReference type="GO" id="GO:0016779">
    <property type="term" value="F:nucleotidyltransferase activity"/>
    <property type="evidence" value="ECO:0007669"/>
    <property type="project" value="UniProtKB-KW"/>
</dbReference>
<keyword evidence="4" id="KW-0677">Repeat</keyword>
<organism evidence="11 12">
    <name type="scientific">Daphnia sinensis</name>
    <dbReference type="NCBI Taxonomy" id="1820382"/>
    <lineage>
        <taxon>Eukaryota</taxon>
        <taxon>Metazoa</taxon>
        <taxon>Ecdysozoa</taxon>
        <taxon>Arthropoda</taxon>
        <taxon>Crustacea</taxon>
        <taxon>Branchiopoda</taxon>
        <taxon>Diplostraca</taxon>
        <taxon>Cladocera</taxon>
        <taxon>Anomopoda</taxon>
        <taxon>Daphniidae</taxon>
        <taxon>Daphnia</taxon>
        <taxon>Daphnia similis group</taxon>
    </lineage>
</organism>
<dbReference type="InterPro" id="IPR002110">
    <property type="entry name" value="Ankyrin_rpt"/>
</dbReference>
<dbReference type="SUPFAM" id="SSF47769">
    <property type="entry name" value="SAM/Pointed domain"/>
    <property type="match status" value="1"/>
</dbReference>
<comment type="similarity">
    <text evidence="6">Belongs to the ARTD/PARP family.</text>
</comment>
<dbReference type="PROSITE" id="PS50088">
    <property type="entry name" value="ANK_REPEAT"/>
    <property type="match status" value="2"/>
</dbReference>
<name>A0AAD5KYK2_9CRUS</name>
<keyword evidence="12" id="KW-1185">Reference proteome</keyword>
<dbReference type="Pfam" id="PF00536">
    <property type="entry name" value="SAM_1"/>
    <property type="match status" value="1"/>
</dbReference>
<dbReference type="GO" id="GO:0003950">
    <property type="term" value="F:NAD+ poly-ADP-ribosyltransferase activity"/>
    <property type="evidence" value="ECO:0007669"/>
    <property type="project" value="UniProtKB-EC"/>
</dbReference>
<evidence type="ECO:0000259" key="10">
    <source>
        <dbReference type="SMART" id="SM00454"/>
    </source>
</evidence>
<dbReference type="AlphaFoldDB" id="A0AAD5KYK2"/>
<dbReference type="Proteomes" id="UP000820818">
    <property type="component" value="Linkage Group LG2"/>
</dbReference>
<evidence type="ECO:0000256" key="1">
    <source>
        <dbReference type="ARBA" id="ARBA00012020"/>
    </source>
</evidence>